<dbReference type="GO" id="GO:0005886">
    <property type="term" value="C:plasma membrane"/>
    <property type="evidence" value="ECO:0007669"/>
    <property type="project" value="UniProtKB-SubCell"/>
</dbReference>
<dbReference type="InterPro" id="IPR050539">
    <property type="entry name" value="ThrE_Dicarb/AminoAcid_Exp"/>
</dbReference>
<organism evidence="10 11">
    <name type="scientific">Desulfuribacillus stibiiarsenatis</name>
    <dbReference type="NCBI Taxonomy" id="1390249"/>
    <lineage>
        <taxon>Bacteria</taxon>
        <taxon>Bacillati</taxon>
        <taxon>Bacillota</taxon>
        <taxon>Desulfuribacillia</taxon>
        <taxon>Desulfuribacillales</taxon>
        <taxon>Desulfuribacillaceae</taxon>
        <taxon>Desulfuribacillus</taxon>
    </lineage>
</organism>
<comment type="subcellular location">
    <subcellularLocation>
        <location evidence="1">Cell membrane</location>
        <topology evidence="1">Multi-pass membrane protein</topology>
    </subcellularLocation>
</comment>
<dbReference type="Proteomes" id="UP000095255">
    <property type="component" value="Unassembled WGS sequence"/>
</dbReference>
<protein>
    <recommendedName>
        <fullName evidence="9">Threonine/Serine exporter ThrE domain-containing protein</fullName>
    </recommendedName>
</protein>
<gene>
    <name evidence="10" type="ORF">BHU72_11165</name>
</gene>
<name>A0A1E5L2P2_9FIRM</name>
<reference evidence="10 11" key="1">
    <citation type="submission" date="2016-09" db="EMBL/GenBank/DDBJ databases">
        <title>Desulfuribacillus arsenicus sp. nov., an obligately anaerobic, dissimilatory arsenic- and antimonate-reducing bacterium isolated from anoxic sediments.</title>
        <authorList>
            <person name="Abin C.A."/>
            <person name="Hollibaugh J.T."/>
        </authorList>
    </citation>
    <scope>NUCLEOTIDE SEQUENCE [LARGE SCALE GENOMIC DNA]</scope>
    <source>
        <strain evidence="10 11">MLFW-2</strain>
    </source>
</reference>
<dbReference type="InterPro" id="IPR024528">
    <property type="entry name" value="ThrE_2"/>
</dbReference>
<keyword evidence="6 8" id="KW-0472">Membrane</keyword>
<keyword evidence="5 8" id="KW-1133">Transmembrane helix</keyword>
<feature type="domain" description="Threonine/Serine exporter ThrE" evidence="9">
    <location>
        <begin position="5"/>
        <end position="129"/>
    </location>
</feature>
<evidence type="ECO:0000256" key="4">
    <source>
        <dbReference type="ARBA" id="ARBA00022692"/>
    </source>
</evidence>
<feature type="transmembrane region" description="Helical" evidence="8">
    <location>
        <begin position="116"/>
        <end position="136"/>
    </location>
</feature>
<evidence type="ECO:0000256" key="8">
    <source>
        <dbReference type="SAM" id="Phobius"/>
    </source>
</evidence>
<evidence type="ECO:0000259" key="9">
    <source>
        <dbReference type="Pfam" id="PF12821"/>
    </source>
</evidence>
<comment type="caution">
    <text evidence="10">The sequence shown here is derived from an EMBL/GenBank/DDBJ whole genome shotgun (WGS) entry which is preliminary data.</text>
</comment>
<evidence type="ECO:0000256" key="3">
    <source>
        <dbReference type="ARBA" id="ARBA00022519"/>
    </source>
</evidence>
<evidence type="ECO:0000256" key="7">
    <source>
        <dbReference type="ARBA" id="ARBA00034125"/>
    </source>
</evidence>
<evidence type="ECO:0000256" key="5">
    <source>
        <dbReference type="ARBA" id="ARBA00022989"/>
    </source>
</evidence>
<sequence length="154" mass="16215">MLLEVFFAFLASAGFAILFQAPKSCLFAGGMIGTGGWISYRLLALVGVPNILTLFFAAIVVAALSEWMARVFKVPVTVFAVSGIIPLVPGSIAYSTMYNFARGNYIEGLALGAKTFLTAGAIAAGLVFVGALARIVKYQGDQKHGESIADNNTK</sequence>
<dbReference type="AlphaFoldDB" id="A0A1E5L2P2"/>
<keyword evidence="4 8" id="KW-0812">Transmembrane</keyword>
<comment type="similarity">
    <text evidence="7">Belongs to the ThrE exporter (TC 2.A.79) family.</text>
</comment>
<evidence type="ECO:0000256" key="6">
    <source>
        <dbReference type="ARBA" id="ARBA00023136"/>
    </source>
</evidence>
<keyword evidence="11" id="KW-1185">Reference proteome</keyword>
<accession>A0A1E5L2P2</accession>
<dbReference type="PANTHER" id="PTHR34390:SF1">
    <property type="entry name" value="SUCCINATE TRANSPORTER SUBUNIT YJJB-RELATED"/>
    <property type="match status" value="1"/>
</dbReference>
<evidence type="ECO:0000256" key="1">
    <source>
        <dbReference type="ARBA" id="ARBA00004651"/>
    </source>
</evidence>
<keyword evidence="3" id="KW-0997">Cell inner membrane</keyword>
<feature type="transmembrane region" description="Helical" evidence="8">
    <location>
        <begin position="76"/>
        <end position="96"/>
    </location>
</feature>
<dbReference type="STRING" id="1390249.BHU72_11165"/>
<keyword evidence="2" id="KW-1003">Cell membrane</keyword>
<evidence type="ECO:0000256" key="2">
    <source>
        <dbReference type="ARBA" id="ARBA00022475"/>
    </source>
</evidence>
<evidence type="ECO:0000313" key="10">
    <source>
        <dbReference type="EMBL" id="OEH84388.1"/>
    </source>
</evidence>
<dbReference type="PANTHER" id="PTHR34390">
    <property type="entry name" value="UPF0442 PROTEIN YJJB-RELATED"/>
    <property type="match status" value="1"/>
</dbReference>
<dbReference type="Pfam" id="PF12821">
    <property type="entry name" value="ThrE_2"/>
    <property type="match status" value="1"/>
</dbReference>
<dbReference type="GO" id="GO:0015744">
    <property type="term" value="P:succinate transport"/>
    <property type="evidence" value="ECO:0007669"/>
    <property type="project" value="TreeGrafter"/>
</dbReference>
<feature type="transmembrane region" description="Helical" evidence="8">
    <location>
        <begin position="38"/>
        <end position="64"/>
    </location>
</feature>
<proteinExistence type="inferred from homology"/>
<dbReference type="RefSeq" id="WP_069703371.1">
    <property type="nucleotide sequence ID" value="NZ_MJAT01000039.1"/>
</dbReference>
<evidence type="ECO:0000313" key="11">
    <source>
        <dbReference type="Proteomes" id="UP000095255"/>
    </source>
</evidence>
<dbReference type="EMBL" id="MJAT01000039">
    <property type="protein sequence ID" value="OEH84388.1"/>
    <property type="molecule type" value="Genomic_DNA"/>
</dbReference>